<evidence type="ECO:0000256" key="3">
    <source>
        <dbReference type="ARBA" id="ARBA00004141"/>
    </source>
</evidence>
<evidence type="ECO:0000256" key="2">
    <source>
        <dbReference type="ARBA" id="ARBA00004050"/>
    </source>
</evidence>
<dbReference type="EMBL" id="CP081294">
    <property type="protein sequence ID" value="QZD96199.1"/>
    <property type="molecule type" value="Genomic_DNA"/>
</dbReference>
<keyword evidence="19" id="KW-1185">Reference proteome</keyword>
<evidence type="ECO:0000256" key="9">
    <source>
        <dbReference type="ARBA" id="ARBA00022617"/>
    </source>
</evidence>
<evidence type="ECO:0000256" key="15">
    <source>
        <dbReference type="ARBA" id="ARBA00023136"/>
    </source>
</evidence>
<evidence type="ECO:0000256" key="11">
    <source>
        <dbReference type="ARBA" id="ARBA00022723"/>
    </source>
</evidence>
<dbReference type="InterPro" id="IPR034804">
    <property type="entry name" value="SQR/QFR_C/D"/>
</dbReference>
<evidence type="ECO:0000256" key="7">
    <source>
        <dbReference type="ARBA" id="ARBA00022448"/>
    </source>
</evidence>
<evidence type="ECO:0000256" key="5">
    <source>
        <dbReference type="ARBA" id="ARBA00011558"/>
    </source>
</evidence>
<accession>A0ABX9A7B0</accession>
<evidence type="ECO:0000313" key="19">
    <source>
        <dbReference type="Proteomes" id="UP000824321"/>
    </source>
</evidence>
<dbReference type="InterPro" id="IPR000701">
    <property type="entry name" value="SuccDH_FuR_B_TM-su"/>
</dbReference>
<keyword evidence="12" id="KW-0249">Electron transport</keyword>
<comment type="pathway">
    <text evidence="4">Carbohydrate metabolism; tricarboxylic acid cycle.</text>
</comment>
<evidence type="ECO:0000256" key="10">
    <source>
        <dbReference type="ARBA" id="ARBA00022692"/>
    </source>
</evidence>
<feature type="transmembrane region" description="Helical" evidence="17">
    <location>
        <begin position="95"/>
        <end position="115"/>
    </location>
</feature>
<evidence type="ECO:0000256" key="12">
    <source>
        <dbReference type="ARBA" id="ARBA00022982"/>
    </source>
</evidence>
<keyword evidence="10 17" id="KW-0812">Transmembrane</keyword>
<keyword evidence="7" id="KW-0813">Transport</keyword>
<evidence type="ECO:0000256" key="6">
    <source>
        <dbReference type="ARBA" id="ARBA00019425"/>
    </source>
</evidence>
<comment type="function">
    <text evidence="2">Membrane-anchoring subunit of succinate dehydrogenase (SDH).</text>
</comment>
<dbReference type="CDD" id="cd03495">
    <property type="entry name" value="SQR_TypeC_SdhD_like"/>
    <property type="match status" value="1"/>
</dbReference>
<name>A0ABX9A7B0_9SPHN</name>
<comment type="subunit">
    <text evidence="5">Part of an enzyme complex containing four subunits: a flavoprotein, an iron-sulfur protein, plus two membrane-anchoring proteins, SdhC and SdhD.</text>
</comment>
<keyword evidence="14" id="KW-0408">Iron</keyword>
<feature type="transmembrane region" description="Helical" evidence="17">
    <location>
        <begin position="67"/>
        <end position="89"/>
    </location>
</feature>
<reference evidence="18 19" key="1">
    <citation type="submission" date="2021-08" db="EMBL/GenBank/DDBJ databases">
        <title>Comparative Genomics Analysis of the Genus Qipengyuania Reveals Extensive Genetic Diversity and Metabolic Versatility, Including the Description of Fifteen Novel Species.</title>
        <authorList>
            <person name="Liu Y."/>
        </authorList>
    </citation>
    <scope>NUCLEOTIDE SEQUENCE [LARGE SCALE GENOMIC DNA]</scope>
    <source>
        <strain evidence="18 19">1NDH1</strain>
    </source>
</reference>
<dbReference type="SUPFAM" id="SSF81343">
    <property type="entry name" value="Fumarate reductase respiratory complex transmembrane subunits"/>
    <property type="match status" value="1"/>
</dbReference>
<dbReference type="RefSeq" id="WP_221431923.1">
    <property type="nucleotide sequence ID" value="NZ_CP081294.1"/>
</dbReference>
<keyword evidence="11" id="KW-0479">Metal-binding</keyword>
<evidence type="ECO:0000256" key="8">
    <source>
        <dbReference type="ARBA" id="ARBA00022532"/>
    </source>
</evidence>
<evidence type="ECO:0000256" key="4">
    <source>
        <dbReference type="ARBA" id="ARBA00005163"/>
    </source>
</evidence>
<dbReference type="NCBIfam" id="TIGR02968">
    <property type="entry name" value="succ_dehyd_anc"/>
    <property type="match status" value="1"/>
</dbReference>
<feature type="region of interest" description="Disordered" evidence="16">
    <location>
        <begin position="1"/>
        <end position="26"/>
    </location>
</feature>
<keyword evidence="9" id="KW-0349">Heme</keyword>
<sequence length="169" mass="17925">MAKDKSEKTDAQDKDGGKSEKDDEIKVAKTETNAALLTQLYQREAFRRSKGYGASGTGSRIWRAQRLTALALIPLAIWFVVSLLASMTGTGADPAAWLGSPINAILLSAFIVMALRHATIGLRVVLEDYVHSRAALTTATLALYGAAWLTGLAAIGGLLTLFFKSVGGA</sequence>
<feature type="transmembrane region" description="Helical" evidence="17">
    <location>
        <begin position="136"/>
        <end position="163"/>
    </location>
</feature>
<gene>
    <name evidence="18" type="primary">sdhD</name>
    <name evidence="18" type="ORF">K3136_05785</name>
</gene>
<dbReference type="InterPro" id="IPR014312">
    <property type="entry name" value="Succ_DH_anchor"/>
</dbReference>
<comment type="cofactor">
    <cofactor evidence="1">
        <name>heme</name>
        <dbReference type="ChEBI" id="CHEBI:30413"/>
    </cofactor>
</comment>
<evidence type="ECO:0000256" key="17">
    <source>
        <dbReference type="SAM" id="Phobius"/>
    </source>
</evidence>
<proteinExistence type="predicted"/>
<keyword evidence="13 17" id="KW-1133">Transmembrane helix</keyword>
<dbReference type="Gene3D" id="1.20.1300.10">
    <property type="entry name" value="Fumarate reductase/succinate dehydrogenase, transmembrane subunit"/>
    <property type="match status" value="1"/>
</dbReference>
<organism evidence="18 19">
    <name type="scientific">Qipengyuania gelatinilytica</name>
    <dbReference type="NCBI Taxonomy" id="2867231"/>
    <lineage>
        <taxon>Bacteria</taxon>
        <taxon>Pseudomonadati</taxon>
        <taxon>Pseudomonadota</taxon>
        <taxon>Alphaproteobacteria</taxon>
        <taxon>Sphingomonadales</taxon>
        <taxon>Erythrobacteraceae</taxon>
        <taxon>Qipengyuania</taxon>
    </lineage>
</organism>
<evidence type="ECO:0000256" key="1">
    <source>
        <dbReference type="ARBA" id="ARBA00001971"/>
    </source>
</evidence>
<evidence type="ECO:0000256" key="16">
    <source>
        <dbReference type="SAM" id="MobiDB-lite"/>
    </source>
</evidence>
<protein>
    <recommendedName>
        <fullName evidence="6">Succinate dehydrogenase hydrophobic membrane anchor subunit</fullName>
    </recommendedName>
</protein>
<evidence type="ECO:0000256" key="14">
    <source>
        <dbReference type="ARBA" id="ARBA00023004"/>
    </source>
</evidence>
<keyword evidence="8" id="KW-0816">Tricarboxylic acid cycle</keyword>
<comment type="subcellular location">
    <subcellularLocation>
        <location evidence="3">Membrane</location>
        <topology evidence="3">Multi-pass membrane protein</topology>
    </subcellularLocation>
</comment>
<dbReference type="Proteomes" id="UP000824321">
    <property type="component" value="Chromosome"/>
</dbReference>
<evidence type="ECO:0000313" key="18">
    <source>
        <dbReference type="EMBL" id="QZD96199.1"/>
    </source>
</evidence>
<keyword evidence="15 17" id="KW-0472">Membrane</keyword>
<dbReference type="Pfam" id="PF01127">
    <property type="entry name" value="Sdh_cyt"/>
    <property type="match status" value="1"/>
</dbReference>
<evidence type="ECO:0000256" key="13">
    <source>
        <dbReference type="ARBA" id="ARBA00022989"/>
    </source>
</evidence>